<sequence length="198" mass="23130">MTLSCSLRVGIYKSLTGKSHGYRRRMTNGRMTRSWIAVFVLISMAGTWLEQHGCLAELYTALADMEELLETEAVLIDTLNGYIKAQEERLATLRKLQNERKNFVILSLETRPEFLYSYLLGRYSALTTFGIRWEFGVLEVIFGHYGCILLRNERHTKRLIFSKFPGFFNSNHVLEHLLHFVIKARNQFSVGRWKKLYP</sequence>
<dbReference type="Pfam" id="PF08336">
    <property type="entry name" value="P4Ha_N"/>
    <property type="match status" value="1"/>
</dbReference>
<proteinExistence type="predicted"/>
<keyword evidence="1" id="KW-0472">Membrane</keyword>
<keyword evidence="4" id="KW-1185">Reference proteome</keyword>
<keyword evidence="1" id="KW-0812">Transmembrane</keyword>
<dbReference type="EMBL" id="KQ435836">
    <property type="protein sequence ID" value="KOX71490.1"/>
    <property type="molecule type" value="Genomic_DNA"/>
</dbReference>
<dbReference type="OrthoDB" id="420380at2759"/>
<evidence type="ECO:0000313" key="4">
    <source>
        <dbReference type="Proteomes" id="UP000053105"/>
    </source>
</evidence>
<evidence type="ECO:0000259" key="2">
    <source>
        <dbReference type="Pfam" id="PF08336"/>
    </source>
</evidence>
<dbReference type="GO" id="GO:0004656">
    <property type="term" value="F:procollagen-proline 4-dioxygenase activity"/>
    <property type="evidence" value="ECO:0007669"/>
    <property type="project" value="InterPro"/>
</dbReference>
<evidence type="ECO:0000256" key="1">
    <source>
        <dbReference type="SAM" id="Phobius"/>
    </source>
</evidence>
<feature type="transmembrane region" description="Helical" evidence="1">
    <location>
        <begin position="32"/>
        <end position="49"/>
    </location>
</feature>
<reference evidence="3 4" key="1">
    <citation type="submission" date="2015-07" db="EMBL/GenBank/DDBJ databases">
        <title>The genome of Melipona quadrifasciata.</title>
        <authorList>
            <person name="Pan H."/>
            <person name="Kapheim K."/>
        </authorList>
    </citation>
    <scope>NUCLEOTIDE SEQUENCE [LARGE SCALE GENOMIC DNA]</scope>
    <source>
        <strain evidence="3">0111107301</strain>
        <tissue evidence="3">Whole body</tissue>
    </source>
</reference>
<dbReference type="AlphaFoldDB" id="A0A0M8ZUM7"/>
<dbReference type="InterPro" id="IPR013547">
    <property type="entry name" value="P4H_N"/>
</dbReference>
<organism evidence="3 4">
    <name type="scientific">Melipona quadrifasciata</name>
    <dbReference type="NCBI Taxonomy" id="166423"/>
    <lineage>
        <taxon>Eukaryota</taxon>
        <taxon>Metazoa</taxon>
        <taxon>Ecdysozoa</taxon>
        <taxon>Arthropoda</taxon>
        <taxon>Hexapoda</taxon>
        <taxon>Insecta</taxon>
        <taxon>Pterygota</taxon>
        <taxon>Neoptera</taxon>
        <taxon>Endopterygota</taxon>
        <taxon>Hymenoptera</taxon>
        <taxon>Apocrita</taxon>
        <taxon>Aculeata</taxon>
        <taxon>Apoidea</taxon>
        <taxon>Anthophila</taxon>
        <taxon>Apidae</taxon>
        <taxon>Melipona</taxon>
    </lineage>
</organism>
<dbReference type="GO" id="GO:0005783">
    <property type="term" value="C:endoplasmic reticulum"/>
    <property type="evidence" value="ECO:0007669"/>
    <property type="project" value="InterPro"/>
</dbReference>
<dbReference type="Proteomes" id="UP000053105">
    <property type="component" value="Unassembled WGS sequence"/>
</dbReference>
<name>A0A0M8ZUM7_9HYME</name>
<keyword evidence="1" id="KW-1133">Transmembrane helix</keyword>
<evidence type="ECO:0000313" key="3">
    <source>
        <dbReference type="EMBL" id="KOX71490.1"/>
    </source>
</evidence>
<feature type="domain" description="Prolyl 4-hydroxylase N-terminal" evidence="2">
    <location>
        <begin position="62"/>
        <end position="101"/>
    </location>
</feature>
<dbReference type="STRING" id="166423.A0A0M8ZUM7"/>
<accession>A0A0M8ZUM7</accession>
<gene>
    <name evidence="3" type="ORF">WN51_03797</name>
</gene>
<protein>
    <recommendedName>
        <fullName evidence="2">Prolyl 4-hydroxylase N-terminal domain-containing protein</fullName>
    </recommendedName>
</protein>